<protein>
    <submittedName>
        <fullName evidence="2">Transcriptional regulator</fullName>
    </submittedName>
</protein>
<evidence type="ECO:0000313" key="2">
    <source>
        <dbReference type="EMBL" id="GIG15393.1"/>
    </source>
</evidence>
<dbReference type="PROSITE" id="PS50943">
    <property type="entry name" value="HTH_CROC1"/>
    <property type="match status" value="1"/>
</dbReference>
<dbReference type="InterPro" id="IPR043917">
    <property type="entry name" value="DUF5753"/>
</dbReference>
<dbReference type="Gene3D" id="1.10.260.40">
    <property type="entry name" value="lambda repressor-like DNA-binding domains"/>
    <property type="match status" value="1"/>
</dbReference>
<dbReference type="SMART" id="SM00530">
    <property type="entry name" value="HTH_XRE"/>
    <property type="match status" value="1"/>
</dbReference>
<dbReference type="AlphaFoldDB" id="A0A8J3PGH8"/>
<dbReference type="InterPro" id="IPR001387">
    <property type="entry name" value="Cro/C1-type_HTH"/>
</dbReference>
<comment type="caution">
    <text evidence="2">The sequence shown here is derived from an EMBL/GenBank/DDBJ whole genome shotgun (WGS) entry which is preliminary data.</text>
</comment>
<dbReference type="GO" id="GO:0003677">
    <property type="term" value="F:DNA binding"/>
    <property type="evidence" value="ECO:0007669"/>
    <property type="project" value="InterPro"/>
</dbReference>
<evidence type="ECO:0000259" key="1">
    <source>
        <dbReference type="PROSITE" id="PS50943"/>
    </source>
</evidence>
<proteinExistence type="predicted"/>
<evidence type="ECO:0000313" key="3">
    <source>
        <dbReference type="Proteomes" id="UP000660339"/>
    </source>
</evidence>
<dbReference type="InterPro" id="IPR010982">
    <property type="entry name" value="Lambda_DNA-bd_dom_sf"/>
</dbReference>
<dbReference type="Pfam" id="PF19054">
    <property type="entry name" value="DUF5753"/>
    <property type="match status" value="1"/>
</dbReference>
<dbReference type="Pfam" id="PF13560">
    <property type="entry name" value="HTH_31"/>
    <property type="match status" value="1"/>
</dbReference>
<keyword evidence="3" id="KW-1185">Reference proteome</keyword>
<gene>
    <name evidence="2" type="ORF">Cme02nite_37250</name>
</gene>
<dbReference type="CDD" id="cd00093">
    <property type="entry name" value="HTH_XRE"/>
    <property type="match status" value="1"/>
</dbReference>
<feature type="domain" description="HTH cro/C1-type" evidence="1">
    <location>
        <begin position="18"/>
        <end position="74"/>
    </location>
</feature>
<dbReference type="Proteomes" id="UP000660339">
    <property type="component" value="Unassembled WGS sequence"/>
</dbReference>
<name>A0A8J3PGH8_9ACTN</name>
<reference evidence="2" key="1">
    <citation type="submission" date="2021-01" db="EMBL/GenBank/DDBJ databases">
        <title>Whole genome shotgun sequence of Catellatospora methionotrophica NBRC 14553.</title>
        <authorList>
            <person name="Komaki H."/>
            <person name="Tamura T."/>
        </authorList>
    </citation>
    <scope>NUCLEOTIDE SEQUENCE</scope>
    <source>
        <strain evidence="2">NBRC 14553</strain>
    </source>
</reference>
<sequence>MKSMQEWLTQPGGLATRLRQMRRAAALTGDRLAVDAGWTQSKVSKLENGHQLPTDDDLAVWARACGQLSATAELRAQLAEALGVHREFRMRMRLGQVAVQRDHDELARAARVIRNAETVLVPGLLQVPGYARARIEENARFYKTDAGEIDAAVASRLHRQQVLYDTAKSFTFVVTEAALRILLCPLSDMLAQLDRLAVIAAGGMSHVQFGVIPFGVQLRTTPQHGFLLLDDLAVVETISGETVYEGEEAATYAAAMDDLLAEALTGDQAAEIVTRAATDLRLKSRHSANPTKKSRP</sequence>
<dbReference type="EMBL" id="BONJ01000020">
    <property type="protein sequence ID" value="GIG15393.1"/>
    <property type="molecule type" value="Genomic_DNA"/>
</dbReference>
<organism evidence="2 3">
    <name type="scientific">Catellatospora methionotrophica</name>
    <dbReference type="NCBI Taxonomy" id="121620"/>
    <lineage>
        <taxon>Bacteria</taxon>
        <taxon>Bacillati</taxon>
        <taxon>Actinomycetota</taxon>
        <taxon>Actinomycetes</taxon>
        <taxon>Micromonosporales</taxon>
        <taxon>Micromonosporaceae</taxon>
        <taxon>Catellatospora</taxon>
    </lineage>
</organism>
<dbReference type="SUPFAM" id="SSF47413">
    <property type="entry name" value="lambda repressor-like DNA-binding domains"/>
    <property type="match status" value="1"/>
</dbReference>
<accession>A0A8J3PGH8</accession>